<dbReference type="GO" id="GO:0003006">
    <property type="term" value="P:developmental process involved in reproduction"/>
    <property type="evidence" value="ECO:0007669"/>
    <property type="project" value="UniProtKB-ARBA"/>
</dbReference>
<dbReference type="GO" id="GO:0005634">
    <property type="term" value="C:nucleus"/>
    <property type="evidence" value="ECO:0007669"/>
    <property type="project" value="UniProtKB-SubCell"/>
</dbReference>
<dbReference type="EMBL" id="JARAKH010000049">
    <property type="protein sequence ID" value="KAK8375526.1"/>
    <property type="molecule type" value="Genomic_DNA"/>
</dbReference>
<dbReference type="Gene3D" id="3.30.710.10">
    <property type="entry name" value="Potassium Channel Kv1.1, Chain A"/>
    <property type="match status" value="1"/>
</dbReference>
<protein>
    <submittedName>
        <fullName evidence="15">Uncharacterized protein</fullName>
    </submittedName>
</protein>
<evidence type="ECO:0000256" key="9">
    <source>
        <dbReference type="ARBA" id="ARBA00023163"/>
    </source>
</evidence>
<dbReference type="PROSITE" id="PS00028">
    <property type="entry name" value="ZINC_FINGER_C2H2_1"/>
    <property type="match status" value="1"/>
</dbReference>
<dbReference type="PROSITE" id="PS50157">
    <property type="entry name" value="ZINC_FINGER_C2H2_2"/>
    <property type="match status" value="2"/>
</dbReference>
<keyword evidence="4" id="KW-0677">Repeat</keyword>
<evidence type="ECO:0000256" key="10">
    <source>
        <dbReference type="ARBA" id="ARBA00023242"/>
    </source>
</evidence>
<comment type="caution">
    <text evidence="15">The sequence shown here is derived from an EMBL/GenBank/DDBJ whole genome shotgun (WGS) entry which is preliminary data.</text>
</comment>
<name>A0AAW0SKB9_SCYPA</name>
<keyword evidence="6" id="KW-0862">Zinc</keyword>
<dbReference type="SMART" id="SM00225">
    <property type="entry name" value="BTB"/>
    <property type="match status" value="1"/>
</dbReference>
<evidence type="ECO:0000256" key="12">
    <source>
        <dbReference type="SAM" id="MobiDB-lite"/>
    </source>
</evidence>
<accession>A0AAW0SKB9</accession>
<dbReference type="AlphaFoldDB" id="A0AAW0SKB9"/>
<dbReference type="GO" id="GO:0008270">
    <property type="term" value="F:zinc ion binding"/>
    <property type="evidence" value="ECO:0007669"/>
    <property type="project" value="UniProtKB-KW"/>
</dbReference>
<evidence type="ECO:0000256" key="6">
    <source>
        <dbReference type="ARBA" id="ARBA00022833"/>
    </source>
</evidence>
<dbReference type="PANTHER" id="PTHR23110:SF109">
    <property type="entry name" value="FI07618P-RELATED"/>
    <property type="match status" value="1"/>
</dbReference>
<evidence type="ECO:0000256" key="4">
    <source>
        <dbReference type="ARBA" id="ARBA00022737"/>
    </source>
</evidence>
<feature type="domain" description="C2H2-type" evidence="14">
    <location>
        <begin position="286"/>
        <end position="313"/>
    </location>
</feature>
<reference evidence="15 16" key="1">
    <citation type="submission" date="2023-03" db="EMBL/GenBank/DDBJ databases">
        <title>High-quality genome of Scylla paramamosain provides insights in environmental adaptation.</title>
        <authorList>
            <person name="Zhang L."/>
        </authorList>
    </citation>
    <scope>NUCLEOTIDE SEQUENCE [LARGE SCALE GENOMIC DNA]</scope>
    <source>
        <strain evidence="15">LZ_2023a</strain>
        <tissue evidence="15">Muscle</tissue>
    </source>
</reference>
<keyword evidence="3" id="KW-0479">Metal-binding</keyword>
<dbReference type="GO" id="GO:0048666">
    <property type="term" value="P:neuron development"/>
    <property type="evidence" value="ECO:0007669"/>
    <property type="project" value="UniProtKB-ARBA"/>
</dbReference>
<evidence type="ECO:0000313" key="15">
    <source>
        <dbReference type="EMBL" id="KAK8375526.1"/>
    </source>
</evidence>
<evidence type="ECO:0000256" key="5">
    <source>
        <dbReference type="ARBA" id="ARBA00022771"/>
    </source>
</evidence>
<feature type="region of interest" description="Disordered" evidence="12">
    <location>
        <begin position="120"/>
        <end position="176"/>
    </location>
</feature>
<dbReference type="InterPro" id="IPR051095">
    <property type="entry name" value="Dros_DevTransReg"/>
</dbReference>
<comment type="similarity">
    <text evidence="2">Belongs to the krueppel C2H2-type zinc-finger protein family.</text>
</comment>
<organism evidence="15 16">
    <name type="scientific">Scylla paramamosain</name>
    <name type="common">Mud crab</name>
    <dbReference type="NCBI Taxonomy" id="85552"/>
    <lineage>
        <taxon>Eukaryota</taxon>
        <taxon>Metazoa</taxon>
        <taxon>Ecdysozoa</taxon>
        <taxon>Arthropoda</taxon>
        <taxon>Crustacea</taxon>
        <taxon>Multicrustacea</taxon>
        <taxon>Malacostraca</taxon>
        <taxon>Eumalacostraca</taxon>
        <taxon>Eucarida</taxon>
        <taxon>Decapoda</taxon>
        <taxon>Pleocyemata</taxon>
        <taxon>Brachyura</taxon>
        <taxon>Eubrachyura</taxon>
        <taxon>Portunoidea</taxon>
        <taxon>Portunidae</taxon>
        <taxon>Portuninae</taxon>
        <taxon>Scylla</taxon>
    </lineage>
</organism>
<dbReference type="SMART" id="SM00355">
    <property type="entry name" value="ZnF_C2H2"/>
    <property type="match status" value="2"/>
</dbReference>
<keyword evidence="16" id="KW-1185">Reference proteome</keyword>
<keyword evidence="7" id="KW-0805">Transcription regulation</keyword>
<proteinExistence type="inferred from homology"/>
<dbReference type="SUPFAM" id="SSF57667">
    <property type="entry name" value="beta-beta-alpha zinc fingers"/>
    <property type="match status" value="1"/>
</dbReference>
<feature type="domain" description="BTB" evidence="13">
    <location>
        <begin position="31"/>
        <end position="96"/>
    </location>
</feature>
<evidence type="ECO:0000256" key="1">
    <source>
        <dbReference type="ARBA" id="ARBA00004123"/>
    </source>
</evidence>
<dbReference type="InterPro" id="IPR011333">
    <property type="entry name" value="SKP1/BTB/POZ_sf"/>
</dbReference>
<feature type="domain" description="C2H2-type" evidence="14">
    <location>
        <begin position="314"/>
        <end position="342"/>
    </location>
</feature>
<dbReference type="Pfam" id="PF00651">
    <property type="entry name" value="BTB"/>
    <property type="match status" value="1"/>
</dbReference>
<dbReference type="GO" id="GO:0006357">
    <property type="term" value="P:regulation of transcription by RNA polymerase II"/>
    <property type="evidence" value="ECO:0007669"/>
    <property type="project" value="TreeGrafter"/>
</dbReference>
<keyword evidence="5 11" id="KW-0863">Zinc-finger</keyword>
<dbReference type="Pfam" id="PF00096">
    <property type="entry name" value="zf-C2H2"/>
    <property type="match status" value="2"/>
</dbReference>
<evidence type="ECO:0000256" key="2">
    <source>
        <dbReference type="ARBA" id="ARBA00006991"/>
    </source>
</evidence>
<dbReference type="Proteomes" id="UP001487740">
    <property type="component" value="Unassembled WGS sequence"/>
</dbReference>
<dbReference type="Gene3D" id="3.30.160.60">
    <property type="entry name" value="Classic Zinc Finger"/>
    <property type="match status" value="2"/>
</dbReference>
<evidence type="ECO:0000256" key="11">
    <source>
        <dbReference type="PROSITE-ProRule" id="PRU00042"/>
    </source>
</evidence>
<dbReference type="InterPro" id="IPR000210">
    <property type="entry name" value="BTB/POZ_dom"/>
</dbReference>
<dbReference type="InterPro" id="IPR013087">
    <property type="entry name" value="Znf_C2H2_type"/>
</dbReference>
<dbReference type="GO" id="GO:0048513">
    <property type="term" value="P:animal organ development"/>
    <property type="evidence" value="ECO:0007669"/>
    <property type="project" value="UniProtKB-ARBA"/>
</dbReference>
<keyword evidence="9" id="KW-0804">Transcription</keyword>
<dbReference type="InterPro" id="IPR036236">
    <property type="entry name" value="Znf_C2H2_sf"/>
</dbReference>
<comment type="subcellular location">
    <subcellularLocation>
        <location evidence="1">Nucleus</location>
    </subcellularLocation>
</comment>
<evidence type="ECO:0000259" key="13">
    <source>
        <dbReference type="PROSITE" id="PS50097"/>
    </source>
</evidence>
<evidence type="ECO:0000313" key="16">
    <source>
        <dbReference type="Proteomes" id="UP001487740"/>
    </source>
</evidence>
<gene>
    <name evidence="15" type="ORF">O3P69_008387</name>
</gene>
<evidence type="ECO:0000256" key="7">
    <source>
        <dbReference type="ARBA" id="ARBA00023015"/>
    </source>
</evidence>
<evidence type="ECO:0000256" key="8">
    <source>
        <dbReference type="ARBA" id="ARBA00023125"/>
    </source>
</evidence>
<dbReference type="PROSITE" id="PS50097">
    <property type="entry name" value="BTB"/>
    <property type="match status" value="1"/>
</dbReference>
<dbReference type="GO" id="GO:0003677">
    <property type="term" value="F:DNA binding"/>
    <property type="evidence" value="ECO:0007669"/>
    <property type="project" value="UniProtKB-KW"/>
</dbReference>
<dbReference type="FunFam" id="3.30.160.60:FF:000075">
    <property type="entry name" value="Putative zinc finger protein 536"/>
    <property type="match status" value="1"/>
</dbReference>
<keyword evidence="10" id="KW-0539">Nucleus</keyword>
<dbReference type="CDD" id="cd18315">
    <property type="entry name" value="BTB_POZ_BAB-like"/>
    <property type="match status" value="1"/>
</dbReference>
<evidence type="ECO:0000256" key="3">
    <source>
        <dbReference type="ARBA" id="ARBA00022723"/>
    </source>
</evidence>
<dbReference type="PANTHER" id="PTHR23110">
    <property type="entry name" value="BTB DOMAIN TRANSCRIPTION FACTOR"/>
    <property type="match status" value="1"/>
</dbReference>
<sequence length="343" mass="38791">MTEEILSLKWNNHRTTFFHVLSNVRLKEAYSDATVACEGKFFPVHKLVMSSCSDYFEQIFQVVQCRHPVIVLKDITHQHMDLLLSYMYLGEVKVARGDLQGLLRAAECLRIKGLAVPDEAPVKEEMSPSVTESEGDPSPPRKRLRAEEVVSPPEITHLPAPPQPTQTTTADFSSQYQDQENREFFDLQVQPFGDPGNGVKDEVKYNDMQENGNVNKTAGVPMNQNMVPAQGVGTHQPHTGQEPLFAWSHPEGNHQNNMNYPMNVLPNTLPELNLNNEPGNNRITSLKCVYCEKLFIYPAKLASHLRTHTGEKPFACPYCPYRATQQGNLNRHVKIKHYVEQGN</sequence>
<evidence type="ECO:0000259" key="14">
    <source>
        <dbReference type="PROSITE" id="PS50157"/>
    </source>
</evidence>
<dbReference type="SUPFAM" id="SSF54695">
    <property type="entry name" value="POZ domain"/>
    <property type="match status" value="1"/>
</dbReference>
<keyword evidence="8" id="KW-0238">DNA-binding</keyword>